<dbReference type="Pfam" id="PF13711">
    <property type="entry name" value="DUF4160"/>
    <property type="match status" value="1"/>
</dbReference>
<dbReference type="InterPro" id="IPR025427">
    <property type="entry name" value="DUF4160"/>
</dbReference>
<dbReference type="OrthoDB" id="122670at2"/>
<reference evidence="1 2" key="1">
    <citation type="submission" date="2018-03" db="EMBL/GenBank/DDBJ databases">
        <title>Adhaeribacter sp. HMF7605 Genome sequencing and assembly.</title>
        <authorList>
            <person name="Kang H."/>
            <person name="Kang J."/>
            <person name="Cha I."/>
            <person name="Kim H."/>
            <person name="Joh K."/>
        </authorList>
    </citation>
    <scope>NUCLEOTIDE SEQUENCE [LARGE SCALE GENOMIC DNA]</scope>
    <source>
        <strain evidence="1 2">HMF7605</strain>
    </source>
</reference>
<dbReference type="Proteomes" id="UP000240357">
    <property type="component" value="Unassembled WGS sequence"/>
</dbReference>
<dbReference type="EMBL" id="PYFT01000001">
    <property type="protein sequence ID" value="PSR56236.1"/>
    <property type="molecule type" value="Genomic_DNA"/>
</dbReference>
<evidence type="ECO:0008006" key="3">
    <source>
        <dbReference type="Google" id="ProtNLM"/>
    </source>
</evidence>
<protein>
    <recommendedName>
        <fullName evidence="3">DUF4160 domain-containing protein</fullName>
    </recommendedName>
</protein>
<keyword evidence="2" id="KW-1185">Reference proteome</keyword>
<proteinExistence type="predicted"/>
<name>A0A2T2YL38_9BACT</name>
<accession>A0A2T2YL38</accession>
<gene>
    <name evidence="1" type="ORF">AHMF7605_23395</name>
</gene>
<sequence>MPKLYEYFGLIILFYSNEHEPIHVHGKYQGRESKAEIIFENGAFIEVRVSSVKGKEPLDSKNEKRLRKLVEHFREDIVQKWVDFFVYNKEVKSEIITKKID</sequence>
<evidence type="ECO:0000313" key="1">
    <source>
        <dbReference type="EMBL" id="PSR56236.1"/>
    </source>
</evidence>
<organism evidence="1 2">
    <name type="scientific">Adhaeribacter arboris</name>
    <dbReference type="NCBI Taxonomy" id="2072846"/>
    <lineage>
        <taxon>Bacteria</taxon>
        <taxon>Pseudomonadati</taxon>
        <taxon>Bacteroidota</taxon>
        <taxon>Cytophagia</taxon>
        <taxon>Cytophagales</taxon>
        <taxon>Hymenobacteraceae</taxon>
        <taxon>Adhaeribacter</taxon>
    </lineage>
</organism>
<comment type="caution">
    <text evidence="1">The sequence shown here is derived from an EMBL/GenBank/DDBJ whole genome shotgun (WGS) entry which is preliminary data.</text>
</comment>
<dbReference type="AlphaFoldDB" id="A0A2T2YL38"/>
<dbReference type="RefSeq" id="WP_106932414.1">
    <property type="nucleotide sequence ID" value="NZ_PYFT01000001.1"/>
</dbReference>
<evidence type="ECO:0000313" key="2">
    <source>
        <dbReference type="Proteomes" id="UP000240357"/>
    </source>
</evidence>